<dbReference type="RefSeq" id="WP_221029917.1">
    <property type="nucleotide sequence ID" value="NZ_CP139781.1"/>
</dbReference>
<reference evidence="2 3" key="2">
    <citation type="submission" date="2023-12" db="EMBL/GenBank/DDBJ databases">
        <title>Description of an unclassified Opitutus bacterium of Verrucomicrobiota.</title>
        <authorList>
            <person name="Zhang D.-F."/>
        </authorList>
    </citation>
    <scope>NUCLEOTIDE SEQUENCE [LARGE SCALE GENOMIC DNA]</scope>
    <source>
        <strain evidence="2 3">WL0086</strain>
    </source>
</reference>
<sequence length="132" mass="13717">MKRSSPFRSGPIAWLIAALFLAPVMLFAQEAVDSVATAAGETALALTWQQALIPVLTPLIIGGVRWLLPKIPKVWLPLAAPVIGLLIDLVSHFTMQTDINPTVALALGAAGVGLREAKKQLSGGGTATTASP</sequence>
<reference evidence="2 3" key="1">
    <citation type="submission" date="2021-08" db="EMBL/GenBank/DDBJ databases">
        <authorList>
            <person name="Zhang D."/>
            <person name="Zhang A."/>
            <person name="Wang L."/>
        </authorList>
    </citation>
    <scope>NUCLEOTIDE SEQUENCE [LARGE SCALE GENOMIC DNA]</scope>
    <source>
        <strain evidence="2 3">WL0086</strain>
    </source>
</reference>
<dbReference type="Proteomes" id="UP000738431">
    <property type="component" value="Chromosome"/>
</dbReference>
<protein>
    <recommendedName>
        <fullName evidence="4">Holin</fullName>
    </recommendedName>
</protein>
<dbReference type="EMBL" id="CP139781">
    <property type="protein sequence ID" value="WRQ89392.1"/>
    <property type="molecule type" value="Genomic_DNA"/>
</dbReference>
<keyword evidence="1" id="KW-0812">Transmembrane</keyword>
<feature type="transmembrane region" description="Helical" evidence="1">
    <location>
        <begin position="48"/>
        <end position="68"/>
    </location>
</feature>
<keyword evidence="1" id="KW-1133">Transmembrane helix</keyword>
<feature type="transmembrane region" description="Helical" evidence="1">
    <location>
        <begin position="75"/>
        <end position="95"/>
    </location>
</feature>
<keyword evidence="3" id="KW-1185">Reference proteome</keyword>
<organism evidence="2 3">
    <name type="scientific">Actomonas aquatica</name>
    <dbReference type="NCBI Taxonomy" id="2866162"/>
    <lineage>
        <taxon>Bacteria</taxon>
        <taxon>Pseudomonadati</taxon>
        <taxon>Verrucomicrobiota</taxon>
        <taxon>Opitutia</taxon>
        <taxon>Opitutales</taxon>
        <taxon>Opitutaceae</taxon>
        <taxon>Actomonas</taxon>
    </lineage>
</organism>
<evidence type="ECO:0008006" key="4">
    <source>
        <dbReference type="Google" id="ProtNLM"/>
    </source>
</evidence>
<name>A0ABZ1CDM7_9BACT</name>
<gene>
    <name evidence="2" type="ORF">K1X11_008220</name>
</gene>
<proteinExistence type="predicted"/>
<evidence type="ECO:0000256" key="1">
    <source>
        <dbReference type="SAM" id="Phobius"/>
    </source>
</evidence>
<evidence type="ECO:0000313" key="2">
    <source>
        <dbReference type="EMBL" id="WRQ89392.1"/>
    </source>
</evidence>
<keyword evidence="1" id="KW-0472">Membrane</keyword>
<accession>A0ABZ1CDM7</accession>
<evidence type="ECO:0000313" key="3">
    <source>
        <dbReference type="Proteomes" id="UP000738431"/>
    </source>
</evidence>